<evidence type="ECO:0000256" key="7">
    <source>
        <dbReference type="ARBA" id="ARBA00022695"/>
    </source>
</evidence>
<evidence type="ECO:0000256" key="3">
    <source>
        <dbReference type="ARBA" id="ARBA00009762"/>
    </source>
</evidence>
<keyword evidence="10" id="KW-0862">Zinc</keyword>
<evidence type="ECO:0000256" key="2">
    <source>
        <dbReference type="ARBA" id="ARBA00001946"/>
    </source>
</evidence>
<evidence type="ECO:0000256" key="1">
    <source>
        <dbReference type="ARBA" id="ARBA00001936"/>
    </source>
</evidence>
<keyword evidence="14" id="KW-1185">Reference proteome</keyword>
<evidence type="ECO:0000256" key="5">
    <source>
        <dbReference type="ARBA" id="ARBA00022515"/>
    </source>
</evidence>
<dbReference type="NCBIfam" id="TIGR00335">
    <property type="entry name" value="primase_sml"/>
    <property type="match status" value="1"/>
</dbReference>
<proteinExistence type="inferred from homology"/>
<feature type="non-terminal residue" evidence="13">
    <location>
        <position position="409"/>
    </location>
</feature>
<dbReference type="AlphaFoldDB" id="A0ABD0JAN3"/>
<dbReference type="GO" id="GO:0003899">
    <property type="term" value="F:DNA-directed RNA polymerase activity"/>
    <property type="evidence" value="ECO:0007669"/>
    <property type="project" value="UniProtKB-ARBA"/>
</dbReference>
<dbReference type="InterPro" id="IPR014052">
    <property type="entry name" value="DNA_primase_ssu_euk/arc"/>
</dbReference>
<evidence type="ECO:0000256" key="4">
    <source>
        <dbReference type="ARBA" id="ARBA00022478"/>
    </source>
</evidence>
<name>A0ABD0JAN3_9CAEN</name>
<dbReference type="InterPro" id="IPR002755">
    <property type="entry name" value="DNA_primase_S"/>
</dbReference>
<dbReference type="SUPFAM" id="SSF56747">
    <property type="entry name" value="Prim-pol domain"/>
    <property type="match status" value="1"/>
</dbReference>
<keyword evidence="5 12" id="KW-0639">Primosome</keyword>
<sequence>MSVAEDYDPASLPDLLPVYYKRLFPYGPYFRWLNYGGVPKTYFTNREFSFTLKDDIYIRYQSFADQQDMEREIQKKCPYKIDIGAVFSHRPKDQKTVRPTAFQAQEKELVFDIDMTDYDDVRSCCSGADICDKCWPLMSMAVKILHRALTEDFGFEHILWVYSGRRGIHCWVCDDVARKLSQTGRTAVAEYLNVVKGGENQVRKVRLDQLIHPSIREALNIIKRDFEEYAIKQQDFMGDEKKWAKVLALIPSEALRKVIEGDMEKKADSASRWARLQKYIREIQMEKEYRDSRRADDEIMLQYCYPRLDVNVSIGVNHLLKSPFCIHPKTGRVCVPMDPDAVDSFSPMAVPTITQLLDELDSAESSAVEESGKRQKDYKRTTLASSLEVFERFLKKLENSQRGKLLQES</sequence>
<dbReference type="PANTHER" id="PTHR10536">
    <property type="entry name" value="DNA PRIMASE SMALL SUBUNIT"/>
    <property type="match status" value="1"/>
</dbReference>
<dbReference type="FunFam" id="3.90.920.10:FF:000001">
    <property type="entry name" value="DNA primase"/>
    <property type="match status" value="1"/>
</dbReference>
<comment type="similarity">
    <text evidence="3 12">Belongs to the eukaryotic-type primase small subunit family.</text>
</comment>
<comment type="caution">
    <text evidence="13">The sequence shown here is derived from an EMBL/GenBank/DDBJ whole genome shotgun (WGS) entry which is preliminary data.</text>
</comment>
<evidence type="ECO:0000313" key="14">
    <source>
        <dbReference type="Proteomes" id="UP001519460"/>
    </source>
</evidence>
<dbReference type="GO" id="GO:0006269">
    <property type="term" value="P:DNA replication, synthesis of primer"/>
    <property type="evidence" value="ECO:0007669"/>
    <property type="project" value="UniProtKB-KW"/>
</dbReference>
<gene>
    <name evidence="13" type="ORF">BaRGS_00036856</name>
</gene>
<dbReference type="Gene3D" id="3.90.920.10">
    <property type="entry name" value="DNA primase, PRIM domain"/>
    <property type="match status" value="1"/>
</dbReference>
<dbReference type="GO" id="GO:0046872">
    <property type="term" value="F:metal ion binding"/>
    <property type="evidence" value="ECO:0007669"/>
    <property type="project" value="UniProtKB-KW"/>
</dbReference>
<dbReference type="GO" id="GO:0005658">
    <property type="term" value="C:alpha DNA polymerase:primase complex"/>
    <property type="evidence" value="ECO:0007669"/>
    <property type="project" value="UniProtKB-ARBA"/>
</dbReference>
<dbReference type="CDD" id="cd04860">
    <property type="entry name" value="AE_Prim_S"/>
    <property type="match status" value="1"/>
</dbReference>
<dbReference type="EC" id="2.7.7.-" evidence="12"/>
<protein>
    <recommendedName>
        <fullName evidence="12">DNA primase</fullName>
        <ecNumber evidence="12">2.7.7.-</ecNumber>
    </recommendedName>
</protein>
<accession>A0ABD0JAN3</accession>
<keyword evidence="6 12" id="KW-0808">Transferase</keyword>
<organism evidence="13 14">
    <name type="scientific">Batillaria attramentaria</name>
    <dbReference type="NCBI Taxonomy" id="370345"/>
    <lineage>
        <taxon>Eukaryota</taxon>
        <taxon>Metazoa</taxon>
        <taxon>Spiralia</taxon>
        <taxon>Lophotrochozoa</taxon>
        <taxon>Mollusca</taxon>
        <taxon>Gastropoda</taxon>
        <taxon>Caenogastropoda</taxon>
        <taxon>Sorbeoconcha</taxon>
        <taxon>Cerithioidea</taxon>
        <taxon>Batillariidae</taxon>
        <taxon>Batillaria</taxon>
    </lineage>
</organism>
<dbReference type="Proteomes" id="UP001519460">
    <property type="component" value="Unassembled WGS sequence"/>
</dbReference>
<keyword evidence="11" id="KW-0804">Transcription</keyword>
<dbReference type="GO" id="GO:0006270">
    <property type="term" value="P:DNA replication initiation"/>
    <property type="evidence" value="ECO:0007669"/>
    <property type="project" value="UniProtKB-ARBA"/>
</dbReference>
<dbReference type="Pfam" id="PF01896">
    <property type="entry name" value="DNA_primase_S"/>
    <property type="match status" value="1"/>
</dbReference>
<comment type="cofactor">
    <cofactor evidence="1">
        <name>Mn(2+)</name>
        <dbReference type="ChEBI" id="CHEBI:29035"/>
    </cofactor>
</comment>
<keyword evidence="9" id="KW-0479">Metal-binding</keyword>
<evidence type="ECO:0000256" key="10">
    <source>
        <dbReference type="ARBA" id="ARBA00022833"/>
    </source>
</evidence>
<evidence type="ECO:0000313" key="13">
    <source>
        <dbReference type="EMBL" id="KAK7467931.1"/>
    </source>
</evidence>
<evidence type="ECO:0000256" key="6">
    <source>
        <dbReference type="ARBA" id="ARBA00022679"/>
    </source>
</evidence>
<keyword evidence="4 12" id="KW-0240">DNA-directed RNA polymerase</keyword>
<evidence type="ECO:0000256" key="9">
    <source>
        <dbReference type="ARBA" id="ARBA00022723"/>
    </source>
</evidence>
<evidence type="ECO:0000256" key="11">
    <source>
        <dbReference type="ARBA" id="ARBA00023163"/>
    </source>
</evidence>
<reference evidence="13 14" key="1">
    <citation type="journal article" date="2023" name="Sci. Data">
        <title>Genome assembly of the Korean intertidal mud-creeper Batillaria attramentaria.</title>
        <authorList>
            <person name="Patra A.K."/>
            <person name="Ho P.T."/>
            <person name="Jun S."/>
            <person name="Lee S.J."/>
            <person name="Kim Y."/>
            <person name="Won Y.J."/>
        </authorList>
    </citation>
    <scope>NUCLEOTIDE SEQUENCE [LARGE SCALE GENOMIC DNA]</scope>
    <source>
        <strain evidence="13">Wonlab-2016</strain>
    </source>
</reference>
<comment type="cofactor">
    <cofactor evidence="2">
        <name>Mg(2+)</name>
        <dbReference type="ChEBI" id="CHEBI:18420"/>
    </cofactor>
</comment>
<dbReference type="EMBL" id="JACVVK020000531">
    <property type="protein sequence ID" value="KAK7467931.1"/>
    <property type="molecule type" value="Genomic_DNA"/>
</dbReference>
<keyword evidence="7" id="KW-0548">Nucleotidyltransferase</keyword>
<keyword evidence="8 12" id="KW-0235">DNA replication</keyword>
<evidence type="ECO:0000256" key="8">
    <source>
        <dbReference type="ARBA" id="ARBA00022705"/>
    </source>
</evidence>
<evidence type="ECO:0000256" key="12">
    <source>
        <dbReference type="RuleBase" id="RU003514"/>
    </source>
</evidence>